<dbReference type="CDD" id="cd11296">
    <property type="entry name" value="O-FucT_like"/>
    <property type="match status" value="1"/>
</dbReference>
<dbReference type="STRING" id="749551.HMPREF9555_01465"/>
<feature type="domain" description="Alpha-(1,6)-fucosyltransferase N- and catalytic" evidence="1">
    <location>
        <begin position="139"/>
        <end position="290"/>
    </location>
</feature>
<protein>
    <recommendedName>
        <fullName evidence="1">Alpha-(1,6)-fucosyltransferase N- and catalytic domain-containing protein</fullName>
    </recommendedName>
</protein>
<evidence type="ECO:0000259" key="1">
    <source>
        <dbReference type="Pfam" id="PF19745"/>
    </source>
</evidence>
<dbReference type="PANTHER" id="PTHR13132:SF29">
    <property type="entry name" value="ALPHA-(1,6)-FUCOSYLTRANSFERASE"/>
    <property type="match status" value="1"/>
</dbReference>
<dbReference type="Pfam" id="PF19745">
    <property type="entry name" value="FUT8_N_cat"/>
    <property type="match status" value="1"/>
</dbReference>
<comment type="caution">
    <text evidence="2">The sequence shown here is derived from an EMBL/GenBank/DDBJ whole genome shotgun (WGS) entry which is preliminary data.</text>
</comment>
<dbReference type="AlphaFoldDB" id="E7N390"/>
<dbReference type="GO" id="GO:0006487">
    <property type="term" value="P:protein N-linked glycosylation"/>
    <property type="evidence" value="ECO:0007669"/>
    <property type="project" value="TreeGrafter"/>
</dbReference>
<dbReference type="InterPro" id="IPR045573">
    <property type="entry name" value="Fut8_N_cat"/>
</dbReference>
<sequence>MKILHDPEIFQLKIFGNKNPEKNLYLISLEANSGLGAALRVTLLGLSVADQLHFVPVVVYQPETCTYAESKPIHGTTNPFEYFFVQPGDITLEETYESRNVFLYNQAHHIRAEHDIRAMMNLSQEYVVNDVYLEKLAYLFKKYMRLNSFVQTAVERDMHKLCPKWQAAKILGVHIRGTDYALNWVNHPHMVSADDFMMAIDETLEKYNIDYVFLATDDMRRLDALQKRYGSKLLYYKDVHRATGNIGVHEEKNSRPMNRYLNGLEVIRDMYTLAKCSGLICGLSQVSFMARIIRLSQESPYDFVKILDNGIYRG</sequence>
<organism evidence="2 3">
    <name type="scientific">Selenomonas artemidis F0399</name>
    <dbReference type="NCBI Taxonomy" id="749551"/>
    <lineage>
        <taxon>Bacteria</taxon>
        <taxon>Bacillati</taxon>
        <taxon>Bacillota</taxon>
        <taxon>Negativicutes</taxon>
        <taxon>Selenomonadales</taxon>
        <taxon>Selenomonadaceae</taxon>
        <taxon>Selenomonas</taxon>
    </lineage>
</organism>
<dbReference type="PANTHER" id="PTHR13132">
    <property type="entry name" value="ALPHA- 1,6 -FUCOSYLTRANSFERASE"/>
    <property type="match status" value="1"/>
</dbReference>
<dbReference type="HOGENOM" id="CLU_066004_0_0_9"/>
<reference evidence="2 3" key="1">
    <citation type="submission" date="2010-08" db="EMBL/GenBank/DDBJ databases">
        <authorList>
            <person name="Weinstock G."/>
            <person name="Sodergren E."/>
            <person name="Clifton S."/>
            <person name="Fulton L."/>
            <person name="Fulton B."/>
            <person name="Courtney L."/>
            <person name="Fronick C."/>
            <person name="Harrison M."/>
            <person name="Strong C."/>
            <person name="Farmer C."/>
            <person name="Delahaunty K."/>
            <person name="Markovic C."/>
            <person name="Hall O."/>
            <person name="Minx P."/>
            <person name="Tomlinson C."/>
            <person name="Mitreva M."/>
            <person name="Hou S."/>
            <person name="Chen J."/>
            <person name="Wollam A."/>
            <person name="Pepin K.H."/>
            <person name="Johnson M."/>
            <person name="Bhonagiri V."/>
            <person name="Zhang X."/>
            <person name="Suruliraj S."/>
            <person name="Warren W."/>
            <person name="Chinwalla A."/>
            <person name="Mardis E.R."/>
            <person name="Wilson R.K."/>
        </authorList>
    </citation>
    <scope>NUCLEOTIDE SEQUENCE [LARGE SCALE GENOMIC DNA]</scope>
    <source>
        <strain evidence="2 3">F0399</strain>
    </source>
</reference>
<gene>
    <name evidence="2" type="ORF">HMPREF9555_01465</name>
</gene>
<proteinExistence type="predicted"/>
<dbReference type="EMBL" id="AECV01000025">
    <property type="protein sequence ID" value="EFW29365.1"/>
    <property type="molecule type" value="Genomic_DNA"/>
</dbReference>
<dbReference type="Gene3D" id="3.40.50.11350">
    <property type="match status" value="1"/>
</dbReference>
<evidence type="ECO:0000313" key="2">
    <source>
        <dbReference type="EMBL" id="EFW29365.1"/>
    </source>
</evidence>
<name>E7N390_9FIRM</name>
<dbReference type="GO" id="GO:0046921">
    <property type="term" value="F:alpha-(1-&gt;6)-fucosyltransferase activity"/>
    <property type="evidence" value="ECO:0007669"/>
    <property type="project" value="TreeGrafter"/>
</dbReference>
<evidence type="ECO:0000313" key="3">
    <source>
        <dbReference type="Proteomes" id="UP000004633"/>
    </source>
</evidence>
<dbReference type="Proteomes" id="UP000004633">
    <property type="component" value="Unassembled WGS sequence"/>
</dbReference>
<accession>E7N390</accession>
<keyword evidence="3" id="KW-1185">Reference proteome</keyword>